<sequence>MIAVYRFPVFSLFSGNFQRMSSLSLPNNKLSPRPYINSVVTLLGASAKRERMQEVNAGTPAES</sequence>
<dbReference type="Proteomes" id="UP000670092">
    <property type="component" value="Unassembled WGS sequence"/>
</dbReference>
<organism evidence="1 2">
    <name type="scientific">Ajellomyces capsulatus</name>
    <name type="common">Darling's disease fungus</name>
    <name type="synonym">Histoplasma capsulatum</name>
    <dbReference type="NCBI Taxonomy" id="5037"/>
    <lineage>
        <taxon>Eukaryota</taxon>
        <taxon>Fungi</taxon>
        <taxon>Dikarya</taxon>
        <taxon>Ascomycota</taxon>
        <taxon>Pezizomycotina</taxon>
        <taxon>Eurotiomycetes</taxon>
        <taxon>Eurotiomycetidae</taxon>
        <taxon>Onygenales</taxon>
        <taxon>Ajellomycetaceae</taxon>
        <taxon>Histoplasma</taxon>
    </lineage>
</organism>
<proteinExistence type="predicted"/>
<dbReference type="EMBL" id="JAEVHI010000005">
    <property type="protein sequence ID" value="KAG5290499.1"/>
    <property type="molecule type" value="Genomic_DNA"/>
</dbReference>
<reference evidence="1 2" key="1">
    <citation type="submission" date="2021-01" db="EMBL/GenBank/DDBJ databases">
        <title>Chromosome-level genome assembly of a human fungal pathogen reveals clustering of transcriptionally co-regulated genes.</title>
        <authorList>
            <person name="Voorhies M."/>
            <person name="Cohen S."/>
            <person name="Shea T.P."/>
            <person name="Petrus S."/>
            <person name="Munoz J.F."/>
            <person name="Poplawski S."/>
            <person name="Goldman W.E."/>
            <person name="Michael T."/>
            <person name="Cuomo C.A."/>
            <person name="Sil A."/>
            <person name="Beyhan S."/>
        </authorList>
    </citation>
    <scope>NUCLEOTIDE SEQUENCE [LARGE SCALE GENOMIC DNA]</scope>
    <source>
        <strain evidence="1 2">G184AR</strain>
    </source>
</reference>
<gene>
    <name evidence="1" type="ORF">I7I52_07539</name>
</gene>
<comment type="caution">
    <text evidence="1">The sequence shown here is derived from an EMBL/GenBank/DDBJ whole genome shotgun (WGS) entry which is preliminary data.</text>
</comment>
<dbReference type="VEuPathDB" id="FungiDB:I7I52_07539"/>
<protein>
    <submittedName>
        <fullName evidence="1">Uncharacterized protein</fullName>
    </submittedName>
</protein>
<evidence type="ECO:0000313" key="2">
    <source>
        <dbReference type="Proteomes" id="UP000670092"/>
    </source>
</evidence>
<evidence type="ECO:0000313" key="1">
    <source>
        <dbReference type="EMBL" id="KAG5290499.1"/>
    </source>
</evidence>
<accession>A0A8H7YDN9</accession>
<name>A0A8H7YDN9_AJECA</name>
<dbReference type="AlphaFoldDB" id="A0A8H7YDN9"/>